<dbReference type="EMBL" id="KQ996110">
    <property type="protein sequence ID" value="KZV45439.1"/>
    <property type="molecule type" value="Genomic_DNA"/>
</dbReference>
<dbReference type="InterPro" id="IPR023780">
    <property type="entry name" value="Chromo_domain"/>
</dbReference>
<dbReference type="OrthoDB" id="1633836at2759"/>
<sequence length="89" mass="10646">MSSVHNVFHVSALRRYIANPSHVLRHEPVQLEPDLTYEETPEKILAKENRKLRNRTIPMLKIQWTNHSEREATWEVESDMQKGYPDFFK</sequence>
<name>A0A2Z7CL69_9LAMI</name>
<keyword evidence="3" id="KW-1185">Reference proteome</keyword>
<evidence type="ECO:0000313" key="2">
    <source>
        <dbReference type="EMBL" id="KZV45439.1"/>
    </source>
</evidence>
<dbReference type="AlphaFoldDB" id="A0A2Z7CL69"/>
<reference evidence="2 3" key="1">
    <citation type="journal article" date="2015" name="Proc. Natl. Acad. Sci. U.S.A.">
        <title>The resurrection genome of Boea hygrometrica: A blueprint for survival of dehydration.</title>
        <authorList>
            <person name="Xiao L."/>
            <person name="Yang G."/>
            <person name="Zhang L."/>
            <person name="Yang X."/>
            <person name="Zhao S."/>
            <person name="Ji Z."/>
            <person name="Zhou Q."/>
            <person name="Hu M."/>
            <person name="Wang Y."/>
            <person name="Chen M."/>
            <person name="Xu Y."/>
            <person name="Jin H."/>
            <person name="Xiao X."/>
            <person name="Hu G."/>
            <person name="Bao F."/>
            <person name="Hu Y."/>
            <person name="Wan P."/>
            <person name="Li L."/>
            <person name="Deng X."/>
            <person name="Kuang T."/>
            <person name="Xiang C."/>
            <person name="Zhu J.K."/>
            <person name="Oliver M.J."/>
            <person name="He Y."/>
        </authorList>
    </citation>
    <scope>NUCLEOTIDE SEQUENCE [LARGE SCALE GENOMIC DNA]</scope>
    <source>
        <strain evidence="3">cv. XS01</strain>
    </source>
</reference>
<proteinExistence type="predicted"/>
<dbReference type="PANTHER" id="PTHR46148">
    <property type="entry name" value="CHROMO DOMAIN-CONTAINING PROTEIN"/>
    <property type="match status" value="1"/>
</dbReference>
<protein>
    <recommendedName>
        <fullName evidence="1">Chromo domain-containing protein</fullName>
    </recommendedName>
</protein>
<dbReference type="InterPro" id="IPR016197">
    <property type="entry name" value="Chromo-like_dom_sf"/>
</dbReference>
<evidence type="ECO:0000259" key="1">
    <source>
        <dbReference type="PROSITE" id="PS50013"/>
    </source>
</evidence>
<evidence type="ECO:0000313" key="3">
    <source>
        <dbReference type="Proteomes" id="UP000250235"/>
    </source>
</evidence>
<organism evidence="2 3">
    <name type="scientific">Dorcoceras hygrometricum</name>
    <dbReference type="NCBI Taxonomy" id="472368"/>
    <lineage>
        <taxon>Eukaryota</taxon>
        <taxon>Viridiplantae</taxon>
        <taxon>Streptophyta</taxon>
        <taxon>Embryophyta</taxon>
        <taxon>Tracheophyta</taxon>
        <taxon>Spermatophyta</taxon>
        <taxon>Magnoliopsida</taxon>
        <taxon>eudicotyledons</taxon>
        <taxon>Gunneridae</taxon>
        <taxon>Pentapetalae</taxon>
        <taxon>asterids</taxon>
        <taxon>lamiids</taxon>
        <taxon>Lamiales</taxon>
        <taxon>Gesneriaceae</taxon>
        <taxon>Didymocarpoideae</taxon>
        <taxon>Trichosporeae</taxon>
        <taxon>Loxocarpinae</taxon>
        <taxon>Dorcoceras</taxon>
    </lineage>
</organism>
<dbReference type="InterPro" id="IPR000953">
    <property type="entry name" value="Chromo/chromo_shadow_dom"/>
</dbReference>
<gene>
    <name evidence="2" type="ORF">F511_41313</name>
</gene>
<accession>A0A2Z7CL69</accession>
<dbReference type="Pfam" id="PF00385">
    <property type="entry name" value="Chromo"/>
    <property type="match status" value="1"/>
</dbReference>
<dbReference type="SUPFAM" id="SSF54160">
    <property type="entry name" value="Chromo domain-like"/>
    <property type="match status" value="1"/>
</dbReference>
<dbReference type="PROSITE" id="PS50013">
    <property type="entry name" value="CHROMO_2"/>
    <property type="match status" value="1"/>
</dbReference>
<dbReference type="Proteomes" id="UP000250235">
    <property type="component" value="Unassembled WGS sequence"/>
</dbReference>
<feature type="domain" description="Chromo" evidence="1">
    <location>
        <begin position="39"/>
        <end position="89"/>
    </location>
</feature>
<dbReference type="PANTHER" id="PTHR46148:SF57">
    <property type="entry name" value="OS12G0499874 PROTEIN"/>
    <property type="match status" value="1"/>
</dbReference>